<dbReference type="Proteomes" id="UP000199220">
    <property type="component" value="Unassembled WGS sequence"/>
</dbReference>
<dbReference type="EMBL" id="FNTX01000002">
    <property type="protein sequence ID" value="SEE89302.1"/>
    <property type="molecule type" value="Genomic_DNA"/>
</dbReference>
<keyword evidence="3" id="KW-1185">Reference proteome</keyword>
<sequence length="230" mass="25536">MGRLIIFSGTVGFRHTCIDATVRAIGDMAKENAIPFVATDDSTIFTEQNLNDALAVVWAHTSGTGLLDATQRSAYEGYTARGGGFAGIHAASDCERDWALFDELVGARFRSHPTKRQLQTATVTVERPDDPSVSMLPAQWRWTDEWYAFDRNPRADVEVLLTVDEGTYDPEDSSMGADHPIAWRSKVGAARTWYTSLGHEPTTYENSMIRSHLWAGISSVIADDHQLQER</sequence>
<name>A0A1H5MIS9_9MICO</name>
<dbReference type="PANTHER" id="PTHR40469">
    <property type="entry name" value="SECRETED GLYCOSYL HYDROLASE"/>
    <property type="match status" value="1"/>
</dbReference>
<keyword evidence="2" id="KW-0808">Transferase</keyword>
<proteinExistence type="predicted"/>
<reference evidence="3" key="1">
    <citation type="submission" date="2016-10" db="EMBL/GenBank/DDBJ databases">
        <authorList>
            <person name="Varghese N."/>
            <person name="Submissions S."/>
        </authorList>
    </citation>
    <scope>NUCLEOTIDE SEQUENCE [LARGE SCALE GENOMIC DNA]</scope>
    <source>
        <strain evidence="3">DSM 21368</strain>
    </source>
</reference>
<dbReference type="SUPFAM" id="SSF52317">
    <property type="entry name" value="Class I glutamine amidotransferase-like"/>
    <property type="match status" value="1"/>
</dbReference>
<gene>
    <name evidence="2" type="ORF">SAMN04488554_3429</name>
</gene>
<accession>A0A1H5MIS9</accession>
<evidence type="ECO:0000313" key="3">
    <source>
        <dbReference type="Proteomes" id="UP000199220"/>
    </source>
</evidence>
<keyword evidence="2" id="KW-0315">Glutamine amidotransferase</keyword>
<organism evidence="2 3">
    <name type="scientific">Ruania alba</name>
    <dbReference type="NCBI Taxonomy" id="648782"/>
    <lineage>
        <taxon>Bacteria</taxon>
        <taxon>Bacillati</taxon>
        <taxon>Actinomycetota</taxon>
        <taxon>Actinomycetes</taxon>
        <taxon>Micrococcales</taxon>
        <taxon>Ruaniaceae</taxon>
        <taxon>Ruania</taxon>
    </lineage>
</organism>
<dbReference type="InterPro" id="IPR029062">
    <property type="entry name" value="Class_I_gatase-like"/>
</dbReference>
<dbReference type="Gene3D" id="3.40.50.880">
    <property type="match status" value="1"/>
</dbReference>
<evidence type="ECO:0000259" key="1">
    <source>
        <dbReference type="Pfam" id="PF06283"/>
    </source>
</evidence>
<dbReference type="InterPro" id="IPR029010">
    <property type="entry name" value="ThuA-like"/>
</dbReference>
<feature type="domain" description="ThuA-like" evidence="1">
    <location>
        <begin position="3"/>
        <end position="217"/>
    </location>
</feature>
<dbReference type="GO" id="GO:0016740">
    <property type="term" value="F:transferase activity"/>
    <property type="evidence" value="ECO:0007669"/>
    <property type="project" value="UniProtKB-KW"/>
</dbReference>
<dbReference type="Pfam" id="PF06283">
    <property type="entry name" value="ThuA"/>
    <property type="match status" value="1"/>
</dbReference>
<dbReference type="PANTHER" id="PTHR40469:SF2">
    <property type="entry name" value="GALACTOSE-BINDING DOMAIN-LIKE SUPERFAMILY PROTEIN"/>
    <property type="match status" value="1"/>
</dbReference>
<dbReference type="STRING" id="648782.SAMN04488554_3429"/>
<evidence type="ECO:0000313" key="2">
    <source>
        <dbReference type="EMBL" id="SEE89302.1"/>
    </source>
</evidence>
<protein>
    <submittedName>
        <fullName evidence="2">Type 1 glutamine amidotransferase (GATase1)</fullName>
    </submittedName>
</protein>
<dbReference type="AlphaFoldDB" id="A0A1H5MIS9"/>